<dbReference type="Gene3D" id="3.40.30.10">
    <property type="entry name" value="Glutaredoxin"/>
    <property type="match status" value="1"/>
</dbReference>
<comment type="caution">
    <text evidence="1">The sequence shown here is derived from an EMBL/GenBank/DDBJ whole genome shotgun (WGS) entry which is preliminary data.</text>
</comment>
<evidence type="ECO:0000313" key="2">
    <source>
        <dbReference type="Proteomes" id="UP001143304"/>
    </source>
</evidence>
<dbReference type="RefSeq" id="WP_279248079.1">
    <property type="nucleotide sequence ID" value="NZ_SHNO01000001.1"/>
</dbReference>
<sequence length="83" mass="8902">MQRLTLFSTSGCHLCELAAAVVAEVSPSVGGIALEVVDIAESDALFERYGLSIPVLRHADGDELSWPFAAVSLQGFLRTKKHC</sequence>
<dbReference type="InterPro" id="IPR008554">
    <property type="entry name" value="Glutaredoxin-like"/>
</dbReference>
<dbReference type="InterPro" id="IPR036249">
    <property type="entry name" value="Thioredoxin-like_sf"/>
</dbReference>
<keyword evidence="2" id="KW-1185">Reference proteome</keyword>
<dbReference type="Proteomes" id="UP001143304">
    <property type="component" value="Unassembled WGS sequence"/>
</dbReference>
<accession>A0ABT3T249</accession>
<organism evidence="1 2">
    <name type="scientific">Candidatus Marimicrobium litorale</name>
    <dbReference type="NCBI Taxonomy" id="2518991"/>
    <lineage>
        <taxon>Bacteria</taxon>
        <taxon>Pseudomonadati</taxon>
        <taxon>Pseudomonadota</taxon>
        <taxon>Gammaproteobacteria</taxon>
        <taxon>Cellvibrionales</taxon>
        <taxon>Halieaceae</taxon>
        <taxon>Marimicrobium</taxon>
    </lineage>
</organism>
<evidence type="ECO:0000313" key="1">
    <source>
        <dbReference type="EMBL" id="MCX2976328.1"/>
    </source>
</evidence>
<reference evidence="1" key="1">
    <citation type="submission" date="2019-02" db="EMBL/GenBank/DDBJ databases">
        <authorList>
            <person name="Li S.-H."/>
        </authorList>
    </citation>
    <scope>NUCLEOTIDE SEQUENCE</scope>
    <source>
        <strain evidence="1">IMCC11814</strain>
    </source>
</reference>
<gene>
    <name evidence="1" type="ORF">EYC82_03035</name>
</gene>
<dbReference type="Pfam" id="PF05768">
    <property type="entry name" value="Glrx-like"/>
    <property type="match status" value="1"/>
</dbReference>
<name>A0ABT3T249_9GAMM</name>
<dbReference type="EMBL" id="SHNO01000001">
    <property type="protein sequence ID" value="MCX2976328.1"/>
    <property type="molecule type" value="Genomic_DNA"/>
</dbReference>
<dbReference type="SUPFAM" id="SSF52833">
    <property type="entry name" value="Thioredoxin-like"/>
    <property type="match status" value="1"/>
</dbReference>
<proteinExistence type="predicted"/>
<protein>
    <submittedName>
        <fullName evidence="1">Glutaredoxin family protein</fullName>
    </submittedName>
</protein>